<dbReference type="Gene3D" id="3.40.50.10070">
    <property type="entry name" value="TolB, N-terminal domain"/>
    <property type="match status" value="1"/>
</dbReference>
<evidence type="ECO:0000313" key="5">
    <source>
        <dbReference type="EMBL" id="MER8932519.1"/>
    </source>
</evidence>
<dbReference type="InterPro" id="IPR036388">
    <property type="entry name" value="WH-like_DNA-bd_sf"/>
</dbReference>
<dbReference type="Pfam" id="PF00486">
    <property type="entry name" value="Trans_reg_C"/>
    <property type="match status" value="1"/>
</dbReference>
<dbReference type="EMBL" id="JAMYPJ010000006">
    <property type="protein sequence ID" value="MER8932519.1"/>
    <property type="molecule type" value="Genomic_DNA"/>
</dbReference>
<dbReference type="Gene3D" id="1.10.10.10">
    <property type="entry name" value="Winged helix-like DNA-binding domain superfamily/Winged helix DNA-binding domain"/>
    <property type="match status" value="1"/>
</dbReference>
<accession>A0ABV1YBG8</accession>
<dbReference type="InterPro" id="IPR016032">
    <property type="entry name" value="Sig_transdc_resp-reg_C-effctor"/>
</dbReference>
<dbReference type="PROSITE" id="PS51755">
    <property type="entry name" value="OMPR_PHOB"/>
    <property type="match status" value="1"/>
</dbReference>
<keyword evidence="1 3" id="KW-0238">DNA-binding</keyword>
<dbReference type="SMART" id="SM00028">
    <property type="entry name" value="TPR"/>
    <property type="match status" value="4"/>
</dbReference>
<dbReference type="SUPFAM" id="SSF46894">
    <property type="entry name" value="C-terminal effector domain of the bipartite response regulators"/>
    <property type="match status" value="1"/>
</dbReference>
<evidence type="ECO:0000259" key="4">
    <source>
        <dbReference type="PROSITE" id="PS51755"/>
    </source>
</evidence>
<dbReference type="InterPro" id="IPR019734">
    <property type="entry name" value="TPR_rpt"/>
</dbReference>
<name>A0ABV1YBG8_9HYPH</name>
<evidence type="ECO:0000256" key="3">
    <source>
        <dbReference type="PROSITE-ProRule" id="PRU01091"/>
    </source>
</evidence>
<dbReference type="Proteomes" id="UP001464387">
    <property type="component" value="Unassembled WGS sequence"/>
</dbReference>
<dbReference type="SMART" id="SM00862">
    <property type="entry name" value="Trans_reg_C"/>
    <property type="match status" value="1"/>
</dbReference>
<keyword evidence="6" id="KW-1185">Reference proteome</keyword>
<dbReference type="Gene3D" id="1.25.40.10">
    <property type="entry name" value="Tetratricopeptide repeat domain"/>
    <property type="match status" value="2"/>
</dbReference>
<feature type="repeat" description="TPR" evidence="2">
    <location>
        <begin position="346"/>
        <end position="379"/>
    </location>
</feature>
<sequence length="514" mass="57179">MQRSEKLYTFAGFTLDLENGLLRSAVGEISLRPKSFDVLSYLVGNAGRVVPKGELLDAIWTDVTVTEDSLTQCIRDVRLALNDQAQDLIRTLPRRGYMFSGEATEQSDPLPALPVVASPTAPSIAILPFVNMSSDPEHDFFAAGLAEDIITRLSRLRWLFVSARNSSFTYKDNTVDAKQVGQELGVRYVLNGSVRRSGQRLRISTRLSDASTALQVWAERYDVEVADFFALQDQIAESVIAAIEPRIYTAEHQRFQSRPPDSLDAWGSVMKAMPYVWTWGSAEEIETAQSLLKRATDIDPDYARANSLLAWTHAARVQLGLADPIETMATARQMAQMAIRRDPEDPWTHFASGYVHMVAREFDPAVADLKEAIELNPSLAFAHMILGSTYGYGGMPEAGMRHLALAAKMSPRDFTQAANFATTGLCHLMARRFAEAVAWEWRAVELRPHFGTAWRTMAAAAGLAGDHDTAVHALSQARRLHPSLSVDWIERYHPIVQQHDRSMYIDGLRTAGLE</sequence>
<dbReference type="InterPro" id="IPR011990">
    <property type="entry name" value="TPR-like_helical_dom_sf"/>
</dbReference>
<evidence type="ECO:0000313" key="6">
    <source>
        <dbReference type="Proteomes" id="UP001464387"/>
    </source>
</evidence>
<feature type="DNA-binding region" description="OmpR/PhoB-type" evidence="3">
    <location>
        <begin position="5"/>
        <end position="101"/>
    </location>
</feature>
<organism evidence="5 6">
    <name type="scientific">Mesorhizobium opportunistum</name>
    <dbReference type="NCBI Taxonomy" id="593909"/>
    <lineage>
        <taxon>Bacteria</taxon>
        <taxon>Pseudomonadati</taxon>
        <taxon>Pseudomonadota</taxon>
        <taxon>Alphaproteobacteria</taxon>
        <taxon>Hyphomicrobiales</taxon>
        <taxon>Phyllobacteriaceae</taxon>
        <taxon>Mesorhizobium</taxon>
    </lineage>
</organism>
<dbReference type="PROSITE" id="PS50005">
    <property type="entry name" value="TPR"/>
    <property type="match status" value="1"/>
</dbReference>
<evidence type="ECO:0000256" key="1">
    <source>
        <dbReference type="ARBA" id="ARBA00023125"/>
    </source>
</evidence>
<feature type="domain" description="OmpR/PhoB-type" evidence="4">
    <location>
        <begin position="5"/>
        <end position="101"/>
    </location>
</feature>
<dbReference type="RefSeq" id="WP_287273307.1">
    <property type="nucleotide sequence ID" value="NZ_JAMYMY010000005.1"/>
</dbReference>
<reference evidence="5 6" key="1">
    <citation type="journal article" date="2024" name="Proc. Natl. Acad. Sci. U.S.A.">
        <title>The evolutionary genomics of adaptation to stress in wild rhizobium bacteria.</title>
        <authorList>
            <person name="Kehlet-Delgado H."/>
            <person name="Montoya A.P."/>
            <person name="Jensen K.T."/>
            <person name="Wendlandt C.E."/>
            <person name="Dexheimer C."/>
            <person name="Roberts M."/>
            <person name="Torres Martinez L."/>
            <person name="Friesen M.L."/>
            <person name="Griffitts J.S."/>
            <person name="Porter S.S."/>
        </authorList>
    </citation>
    <scope>NUCLEOTIDE SEQUENCE [LARGE SCALE GENOMIC DNA]</scope>
    <source>
        <strain evidence="5 6">M0729</strain>
    </source>
</reference>
<dbReference type="CDD" id="cd00383">
    <property type="entry name" value="trans_reg_C"/>
    <property type="match status" value="1"/>
</dbReference>
<dbReference type="SUPFAM" id="SSF48452">
    <property type="entry name" value="TPR-like"/>
    <property type="match status" value="1"/>
</dbReference>
<keyword evidence="2" id="KW-0802">TPR repeat</keyword>
<protein>
    <submittedName>
        <fullName evidence="5">Winged helix-turn-helix domain-containing protein</fullName>
    </submittedName>
</protein>
<gene>
    <name evidence="5" type="ORF">NKI33_06020</name>
</gene>
<comment type="caution">
    <text evidence="5">The sequence shown here is derived from an EMBL/GenBank/DDBJ whole genome shotgun (WGS) entry which is preliminary data.</text>
</comment>
<dbReference type="InterPro" id="IPR001867">
    <property type="entry name" value="OmpR/PhoB-type_DNA-bd"/>
</dbReference>
<evidence type="ECO:0000256" key="2">
    <source>
        <dbReference type="PROSITE-ProRule" id="PRU00339"/>
    </source>
</evidence>
<proteinExistence type="predicted"/>